<keyword evidence="1" id="KW-0678">Repressor</keyword>
<feature type="domain" description="HTH tetR-type" evidence="4">
    <location>
        <begin position="26"/>
        <end position="86"/>
    </location>
</feature>
<evidence type="ECO:0000313" key="5">
    <source>
        <dbReference type="EMBL" id="MRG87155.1"/>
    </source>
</evidence>
<name>A0A6G1X8C5_9BACI</name>
<dbReference type="Pfam" id="PF14278">
    <property type="entry name" value="TetR_C_8"/>
    <property type="match status" value="1"/>
</dbReference>
<dbReference type="PANTHER" id="PTHR43479">
    <property type="entry name" value="ACREF/ENVCD OPERON REPRESSOR-RELATED"/>
    <property type="match status" value="1"/>
</dbReference>
<dbReference type="Gene3D" id="1.10.357.10">
    <property type="entry name" value="Tetracycline Repressor, domain 2"/>
    <property type="match status" value="1"/>
</dbReference>
<organism evidence="5 6">
    <name type="scientific">Salinibacillus xinjiangensis</name>
    <dbReference type="NCBI Taxonomy" id="1229268"/>
    <lineage>
        <taxon>Bacteria</taxon>
        <taxon>Bacillati</taxon>
        <taxon>Bacillota</taxon>
        <taxon>Bacilli</taxon>
        <taxon>Bacillales</taxon>
        <taxon>Bacillaceae</taxon>
        <taxon>Salinibacillus</taxon>
    </lineage>
</organism>
<evidence type="ECO:0000256" key="1">
    <source>
        <dbReference type="ARBA" id="ARBA00022491"/>
    </source>
</evidence>
<accession>A0A6G1X8C5</accession>
<dbReference type="InterPro" id="IPR001647">
    <property type="entry name" value="HTH_TetR"/>
</dbReference>
<comment type="caution">
    <text evidence="5">The sequence shown here is derived from an EMBL/GenBank/DDBJ whole genome shotgun (WGS) entry which is preliminary data.</text>
</comment>
<evidence type="ECO:0000313" key="6">
    <source>
        <dbReference type="Proteomes" id="UP000480185"/>
    </source>
</evidence>
<dbReference type="OrthoDB" id="9810250at2"/>
<keyword evidence="2 3" id="KW-0238">DNA-binding</keyword>
<keyword evidence="6" id="KW-1185">Reference proteome</keyword>
<evidence type="ECO:0000259" key="4">
    <source>
        <dbReference type="PROSITE" id="PS50977"/>
    </source>
</evidence>
<dbReference type="SUPFAM" id="SSF46689">
    <property type="entry name" value="Homeodomain-like"/>
    <property type="match status" value="1"/>
</dbReference>
<feature type="DNA-binding region" description="H-T-H motif" evidence="3">
    <location>
        <begin position="49"/>
        <end position="68"/>
    </location>
</feature>
<dbReference type="GO" id="GO:0003677">
    <property type="term" value="F:DNA binding"/>
    <property type="evidence" value="ECO:0007669"/>
    <property type="project" value="UniProtKB-UniRule"/>
</dbReference>
<protein>
    <submittedName>
        <fullName evidence="5">TetR family transcriptional regulator</fullName>
    </submittedName>
</protein>
<dbReference type="EMBL" id="WJNH01000007">
    <property type="protein sequence ID" value="MRG87155.1"/>
    <property type="molecule type" value="Genomic_DNA"/>
</dbReference>
<evidence type="ECO:0000256" key="3">
    <source>
        <dbReference type="PROSITE-ProRule" id="PRU00335"/>
    </source>
</evidence>
<reference evidence="5 6" key="1">
    <citation type="submission" date="2019-11" db="EMBL/GenBank/DDBJ databases">
        <authorList>
            <person name="Li J."/>
        </authorList>
    </citation>
    <scope>NUCLEOTIDE SEQUENCE [LARGE SCALE GENOMIC DNA]</scope>
    <source>
        <strain evidence="5 6">J4</strain>
    </source>
</reference>
<dbReference type="PROSITE" id="PS50977">
    <property type="entry name" value="HTH_TETR_2"/>
    <property type="match status" value="1"/>
</dbReference>
<dbReference type="InterPro" id="IPR050624">
    <property type="entry name" value="HTH-type_Tx_Regulator"/>
</dbReference>
<sequence length="204" mass="24126">MLDNGKIFLYWGFIDLSEKKLDRRKRYTRKVLKESLITLLAEKPISSITVKEICEMADINRSTFYTHYSDHYDLLSKIEEEITADMNKYLSSYSFTLEEESVQMTQKLIEYISKNKFMFQTLLNKNGDPTFEKRLMNIAQRFMMNNWRGVTHLDEVNSRYLSTFVVSGAINVIKDWIENDMDYSPIEMAVMINNFTNYGLSNFD</sequence>
<dbReference type="PANTHER" id="PTHR43479:SF7">
    <property type="entry name" value="TETR-FAMILY TRANSCRIPTIONAL REGULATOR"/>
    <property type="match status" value="1"/>
</dbReference>
<gene>
    <name evidence="5" type="ORF">GH754_12630</name>
</gene>
<evidence type="ECO:0000256" key="2">
    <source>
        <dbReference type="ARBA" id="ARBA00023125"/>
    </source>
</evidence>
<dbReference type="Proteomes" id="UP000480185">
    <property type="component" value="Unassembled WGS sequence"/>
</dbReference>
<proteinExistence type="predicted"/>
<dbReference type="AlphaFoldDB" id="A0A6G1X8C5"/>
<dbReference type="InterPro" id="IPR039532">
    <property type="entry name" value="TetR_C_Firmicutes"/>
</dbReference>
<dbReference type="InterPro" id="IPR009057">
    <property type="entry name" value="Homeodomain-like_sf"/>
</dbReference>